<keyword evidence="2" id="KW-1185">Reference proteome</keyword>
<organism evidence="1 2">
    <name type="scientific">Nosema bombycis (strain CQ1 / CVCC 102059)</name>
    <name type="common">Microsporidian parasite</name>
    <name type="synonym">Pebrine of silkworm</name>
    <dbReference type="NCBI Taxonomy" id="578461"/>
    <lineage>
        <taxon>Eukaryota</taxon>
        <taxon>Fungi</taxon>
        <taxon>Fungi incertae sedis</taxon>
        <taxon>Microsporidia</taxon>
        <taxon>Nosematidae</taxon>
        <taxon>Nosema</taxon>
    </lineage>
</organism>
<dbReference type="HOGENOM" id="CLU_1277943_0_0_1"/>
<evidence type="ECO:0000313" key="2">
    <source>
        <dbReference type="Proteomes" id="UP000016927"/>
    </source>
</evidence>
<name>R0MHY1_NOSB1</name>
<dbReference type="VEuPathDB" id="MicrosporidiaDB:NBO_60g0016"/>
<evidence type="ECO:0000313" key="1">
    <source>
        <dbReference type="EMBL" id="EOB13760.1"/>
    </source>
</evidence>
<dbReference type="Proteomes" id="UP000016927">
    <property type="component" value="Unassembled WGS sequence"/>
</dbReference>
<accession>R0MHY1</accession>
<protein>
    <submittedName>
        <fullName evidence="1">Uncharacterized protein</fullName>
    </submittedName>
</protein>
<dbReference type="AlphaFoldDB" id="R0MHY1"/>
<proteinExistence type="predicted"/>
<reference evidence="1 2" key="1">
    <citation type="journal article" date="2013" name="BMC Genomics">
        <title>Comparative genomics of parasitic silkworm microsporidia reveal an association between genome expansion and host adaptation.</title>
        <authorList>
            <person name="Pan G."/>
            <person name="Xu J."/>
            <person name="Li T."/>
            <person name="Xia Q."/>
            <person name="Liu S.L."/>
            <person name="Zhang G."/>
            <person name="Li S."/>
            <person name="Li C."/>
            <person name="Liu H."/>
            <person name="Yang L."/>
            <person name="Liu T."/>
            <person name="Zhang X."/>
            <person name="Wu Z."/>
            <person name="Fan W."/>
            <person name="Dang X."/>
            <person name="Xiang H."/>
            <person name="Tao M."/>
            <person name="Li Y."/>
            <person name="Hu J."/>
            <person name="Li Z."/>
            <person name="Lin L."/>
            <person name="Luo J."/>
            <person name="Geng L."/>
            <person name="Wang L."/>
            <person name="Long M."/>
            <person name="Wan Y."/>
            <person name="He N."/>
            <person name="Zhang Z."/>
            <person name="Lu C."/>
            <person name="Keeling P.J."/>
            <person name="Wang J."/>
            <person name="Xiang Z."/>
            <person name="Zhou Z."/>
        </authorList>
    </citation>
    <scope>NUCLEOTIDE SEQUENCE [LARGE SCALE GENOMIC DNA]</scope>
    <source>
        <strain evidence="2">CQ1 / CVCC 102059</strain>
    </source>
</reference>
<sequence length="216" mass="25893">MEKIRGFFYTSNDLRDVDVFYTKVALFIFFVKNTRLFSEKETIVLVKTYFYYMFSCNFLIFSASQENFLTNLAIKSSDKFRGWERNLMKRGDLIRFLFYELPKDNSEFYDMFDHSLNLPLDVNEDERLYYYLSNEIIYMHLAFTKEKEIATVPFDIAFHNLPFGLIAPLKMLLMTNKSIITELLLEKYEECFNSTLSVQVVEKMITIFYGDQNERR</sequence>
<gene>
    <name evidence="1" type="ORF">NBO_60g0016</name>
</gene>
<dbReference type="EMBL" id="KB908968">
    <property type="protein sequence ID" value="EOB13760.1"/>
    <property type="molecule type" value="Genomic_DNA"/>
</dbReference>